<evidence type="ECO:0000313" key="2">
    <source>
        <dbReference type="Proteomes" id="UP001179946"/>
    </source>
</evidence>
<protein>
    <submittedName>
        <fullName evidence="1">Uncharacterized protein</fullName>
    </submittedName>
</protein>
<reference evidence="1" key="1">
    <citation type="journal article" date="2023" name="Front. Microbiol.">
        <title>Virotyping and genetic antimicrobial susceptibility testing of porcine ETEC/STEC strains and associated plasmid types.</title>
        <authorList>
            <person name="Vereecke N."/>
            <person name="Van Hoorde S."/>
            <person name="Sperling D."/>
            <person name="Theuns S."/>
            <person name="Devriendt B."/>
            <person name="Cox E."/>
        </authorList>
    </citation>
    <scope>NUCLEOTIDE SEQUENCE</scope>
    <source>
        <strain evidence="1">ETEC4085</strain>
    </source>
</reference>
<dbReference type="AlphaFoldDB" id="A0AAF0HHJ9"/>
<sequence length="298" mass="33526">MSLRSERTKWVMFLPCSKEEVESRHVLDIVFGVLCLEKAGINPRDISIYIDSPNRNFDDFFSSASKYPYASKASADFFNDLRDNNYNNIVMFVTGHGCPQGLDAKNPITPHQLLKALKGAPNLNNAIVYFGQCYAGTFNFVGAGKRKDGEPEVVLIGATNLTESLSIATTETFLDGDEFPWTANIFLLHVFKWMSKPSDIDGDGRYTVMDSYKHAGIFTNFVNKKTKTDMFGEIINMHAECNKLMALASSGTGNWIIDTTNELNYKAKKTQLQNLLIAHHTHQECWILNARPAQKIEF</sequence>
<accession>A0AAF0HHJ9</accession>
<proteinExistence type="predicted"/>
<evidence type="ECO:0000313" key="1">
    <source>
        <dbReference type="EMBL" id="WHI00175.1"/>
    </source>
</evidence>
<organism evidence="1 2">
    <name type="scientific">Escherichia coli</name>
    <dbReference type="NCBI Taxonomy" id="562"/>
    <lineage>
        <taxon>Bacteria</taxon>
        <taxon>Pseudomonadati</taxon>
        <taxon>Pseudomonadota</taxon>
        <taxon>Gammaproteobacteria</taxon>
        <taxon>Enterobacterales</taxon>
        <taxon>Enterobacteriaceae</taxon>
        <taxon>Escherichia</taxon>
    </lineage>
</organism>
<dbReference type="RefSeq" id="WP_000058713.1">
    <property type="nucleotide sequence ID" value="NZ_CP024141.1"/>
</dbReference>
<name>A0AAF0HHJ9_ECOLX</name>
<dbReference type="Proteomes" id="UP001179946">
    <property type="component" value="Chromosome"/>
</dbReference>
<gene>
    <name evidence="1" type="ORF">QDW62_15610</name>
</gene>
<dbReference type="EMBL" id="CP122634">
    <property type="protein sequence ID" value="WHI00175.1"/>
    <property type="molecule type" value="Genomic_DNA"/>
</dbReference>